<dbReference type="EMBL" id="EQ999974">
    <property type="protein sequence ID" value="EEQ86352.2"/>
    <property type="molecule type" value="Genomic_DNA"/>
</dbReference>
<accession>A0ABP2ERN4</accession>
<gene>
    <name evidence="1" type="ORF">BDCG_01472</name>
</gene>
<name>A0ABP2ERN4_AJEDR</name>
<dbReference type="GeneID" id="69024060"/>
<sequence length="106" mass="12411">MATANALGMGEVLPTNNITFSRQAVFRSVEELVDGRAKLRYGGMGRRRTRKMRQRGSWRREWRWAERRERDSSSDIRALGASGEVVVCDARGWSERRRRRAKRRSE</sequence>
<evidence type="ECO:0000313" key="2">
    <source>
        <dbReference type="Proteomes" id="UP000002039"/>
    </source>
</evidence>
<organism evidence="1 2">
    <name type="scientific">Ajellomyces dermatitidis (strain ER-3 / ATCC MYA-2586)</name>
    <name type="common">Blastomyces dermatitidis</name>
    <dbReference type="NCBI Taxonomy" id="559297"/>
    <lineage>
        <taxon>Eukaryota</taxon>
        <taxon>Fungi</taxon>
        <taxon>Dikarya</taxon>
        <taxon>Ascomycota</taxon>
        <taxon>Pezizomycotina</taxon>
        <taxon>Eurotiomycetes</taxon>
        <taxon>Eurotiomycetidae</taxon>
        <taxon>Onygenales</taxon>
        <taxon>Ajellomycetaceae</taxon>
        <taxon>Blastomyces</taxon>
    </lineage>
</organism>
<dbReference type="Proteomes" id="UP000002039">
    <property type="component" value="Unassembled WGS sequence"/>
</dbReference>
<protein>
    <submittedName>
        <fullName evidence="1">Uncharacterized protein</fullName>
    </submittedName>
</protein>
<reference evidence="2" key="1">
    <citation type="journal article" date="2015" name="PLoS Genet.">
        <title>The dynamic genome and transcriptome of the human fungal pathogen Blastomyces and close relative Emmonsia.</title>
        <authorList>
            <person name="Munoz J.F."/>
            <person name="Gauthier G.M."/>
            <person name="Desjardins C.A."/>
            <person name="Gallo J.E."/>
            <person name="Holder J."/>
            <person name="Sullivan T.D."/>
            <person name="Marty A.J."/>
            <person name="Carmen J.C."/>
            <person name="Chen Z."/>
            <person name="Ding L."/>
            <person name="Gujja S."/>
            <person name="Magrini V."/>
            <person name="Misas E."/>
            <person name="Mitreva M."/>
            <person name="Priest M."/>
            <person name="Saif S."/>
            <person name="Whiston E.A."/>
            <person name="Young S."/>
            <person name="Zeng Q."/>
            <person name="Goldman W.E."/>
            <person name="Mardis E.R."/>
            <person name="Taylor J.W."/>
            <person name="McEwen J.G."/>
            <person name="Clay O.K."/>
            <person name="Klein B.S."/>
            <person name="Cuomo C.A."/>
        </authorList>
    </citation>
    <scope>NUCLEOTIDE SEQUENCE [LARGE SCALE GENOMIC DNA]</scope>
    <source>
        <strain evidence="2">ER-3 / ATCC MYA-2586</strain>
    </source>
</reference>
<keyword evidence="2" id="KW-1185">Reference proteome</keyword>
<evidence type="ECO:0000313" key="1">
    <source>
        <dbReference type="EMBL" id="EEQ86352.2"/>
    </source>
</evidence>
<proteinExistence type="predicted"/>
<dbReference type="RefSeq" id="XP_045273920.1">
    <property type="nucleotide sequence ID" value="XM_045416984.1"/>
</dbReference>